<keyword evidence="3" id="KW-0862">Zinc</keyword>
<evidence type="ECO:0000256" key="1">
    <source>
        <dbReference type="ARBA" id="ARBA00004496"/>
    </source>
</evidence>
<feature type="region of interest" description="Disordered" evidence="4">
    <location>
        <begin position="1"/>
        <end position="28"/>
    </location>
</feature>
<dbReference type="CDD" id="cd16536">
    <property type="entry name" value="RING-HC_RNF10"/>
    <property type="match status" value="1"/>
</dbReference>
<dbReference type="PROSITE" id="PS50089">
    <property type="entry name" value="ZF_RING_2"/>
    <property type="match status" value="1"/>
</dbReference>
<keyword evidence="7" id="KW-1185">Reference proteome</keyword>
<evidence type="ECO:0000256" key="4">
    <source>
        <dbReference type="SAM" id="MobiDB-lite"/>
    </source>
</evidence>
<dbReference type="Proteomes" id="UP001146120">
    <property type="component" value="Unassembled WGS sequence"/>
</dbReference>
<proteinExistence type="predicted"/>
<dbReference type="PANTHER" id="PTHR12983">
    <property type="entry name" value="RING FINGER 10 FAMILY MEMBER"/>
    <property type="match status" value="1"/>
</dbReference>
<dbReference type="EMBL" id="DAKRPA010000056">
    <property type="protein sequence ID" value="DBA00918.1"/>
    <property type="molecule type" value="Genomic_DNA"/>
</dbReference>
<reference evidence="6" key="2">
    <citation type="journal article" date="2023" name="Microbiol Resour">
        <title>Decontamination and Annotation of the Draft Genome Sequence of the Oomycete Lagenidium giganteum ARSEF 373.</title>
        <authorList>
            <person name="Morgan W.R."/>
            <person name="Tartar A."/>
        </authorList>
    </citation>
    <scope>NUCLEOTIDE SEQUENCE</scope>
    <source>
        <strain evidence="6">ARSEF 373</strain>
    </source>
</reference>
<dbReference type="GO" id="GO:0000976">
    <property type="term" value="F:transcription cis-regulatory region binding"/>
    <property type="evidence" value="ECO:0007669"/>
    <property type="project" value="TreeGrafter"/>
</dbReference>
<dbReference type="Gene3D" id="3.30.40.10">
    <property type="entry name" value="Zinc/RING finger domain, C3HC4 (zinc finger)"/>
    <property type="match status" value="1"/>
</dbReference>
<feature type="compositionally biased region" description="Basic and acidic residues" evidence="4">
    <location>
        <begin position="12"/>
        <end position="26"/>
    </location>
</feature>
<keyword evidence="3" id="KW-0863">Zinc-finger</keyword>
<dbReference type="GO" id="GO:0005737">
    <property type="term" value="C:cytoplasm"/>
    <property type="evidence" value="ECO:0007669"/>
    <property type="project" value="UniProtKB-SubCell"/>
</dbReference>
<protein>
    <recommendedName>
        <fullName evidence="5">RING-type domain-containing protein</fullName>
    </recommendedName>
</protein>
<dbReference type="GO" id="GO:0045944">
    <property type="term" value="P:positive regulation of transcription by RNA polymerase II"/>
    <property type="evidence" value="ECO:0007669"/>
    <property type="project" value="TreeGrafter"/>
</dbReference>
<dbReference type="InterPro" id="IPR001841">
    <property type="entry name" value="Znf_RING"/>
</dbReference>
<feature type="region of interest" description="Disordered" evidence="4">
    <location>
        <begin position="449"/>
        <end position="469"/>
    </location>
</feature>
<keyword evidence="3" id="KW-0479">Metal-binding</keyword>
<organism evidence="6 7">
    <name type="scientific">Lagenidium giganteum</name>
    <dbReference type="NCBI Taxonomy" id="4803"/>
    <lineage>
        <taxon>Eukaryota</taxon>
        <taxon>Sar</taxon>
        <taxon>Stramenopiles</taxon>
        <taxon>Oomycota</taxon>
        <taxon>Peronosporomycetes</taxon>
        <taxon>Pythiales</taxon>
        <taxon>Pythiaceae</taxon>
    </lineage>
</organism>
<sequence>MSGPSSNKRGSKRDILRNHHEIEGGRATRNGVSANHLLNFSLPERTKPGFTKKKTKAAPMRTQNEYLLANFRFVISPVPNDVYLSCWDMEALTDWRYVEQLLLWCDKEMDNMQCPICLDELRAPKVTRCGHIFWYAAVDNGTALWPCILRYLSLADNYWRRCPMCFESVQKSHLRSVKLQYVQLPPRVNSETELKCLQRSKSSLFPHVRMTPLEQAAAANANSNIRKLTHLPSVYDANALFARILEATPEYILHLVREEMVDMERLDAELRSSGEVETIPFVEEALRHASGRLENPTVREEAEPAVGFQRRARDEEDTSDCYTFYQIENGSYVMLHPLNMRCLMKEFAENHHTQEETADTSLQQLWTQTPEDQAHLPPTSAAPQTHLLPLSLRAKVLDVEHMVMDDETQKRFRFLSHLPRFCDFYLCELDLSELLSRETLDAFKPELKKREKQRKAKQEAARKKTNAVRSPAFKGHVAPSFTLEEEGTFWPAPGEAVAELSNSFHDALLLSTTIDPNELSPSLRAAMMSPPLTAASPPSYTFMSETDGSFATITRKSGYFPRLGGDEDTSATTVSSPPTWGAPSAWAAPPAPVSEGSKKGKKKGPMKKGTSLFSTTQQRSYR</sequence>
<dbReference type="InterPro" id="IPR039739">
    <property type="entry name" value="MAG2/RNF10"/>
</dbReference>
<evidence type="ECO:0000256" key="3">
    <source>
        <dbReference type="PROSITE-ProRule" id="PRU00175"/>
    </source>
</evidence>
<feature type="compositionally biased region" description="Low complexity" evidence="4">
    <location>
        <begin position="575"/>
        <end position="588"/>
    </location>
</feature>
<feature type="region of interest" description="Disordered" evidence="4">
    <location>
        <begin position="561"/>
        <end position="622"/>
    </location>
</feature>
<dbReference type="SUPFAM" id="SSF57850">
    <property type="entry name" value="RING/U-box"/>
    <property type="match status" value="1"/>
</dbReference>
<comment type="subcellular location">
    <subcellularLocation>
        <location evidence="1">Cytoplasm</location>
    </subcellularLocation>
</comment>
<gene>
    <name evidence="6" type="ORF">N0F65_006118</name>
</gene>
<dbReference type="AlphaFoldDB" id="A0AAV2Z6E8"/>
<evidence type="ECO:0000256" key="2">
    <source>
        <dbReference type="ARBA" id="ARBA00022490"/>
    </source>
</evidence>
<feature type="domain" description="RING-type" evidence="5">
    <location>
        <begin position="114"/>
        <end position="165"/>
    </location>
</feature>
<dbReference type="PANTHER" id="PTHR12983:SF9">
    <property type="entry name" value="E3 UBIQUITIN-PROTEIN LIGASE RNF10"/>
    <property type="match status" value="1"/>
</dbReference>
<dbReference type="InterPro" id="IPR013083">
    <property type="entry name" value="Znf_RING/FYVE/PHD"/>
</dbReference>
<accession>A0AAV2Z6E8</accession>
<feature type="compositionally biased region" description="Polar residues" evidence="4">
    <location>
        <begin position="611"/>
        <end position="622"/>
    </location>
</feature>
<keyword evidence="2" id="KW-0963">Cytoplasm</keyword>
<evidence type="ECO:0000259" key="5">
    <source>
        <dbReference type="PROSITE" id="PS50089"/>
    </source>
</evidence>
<comment type="caution">
    <text evidence="6">The sequence shown here is derived from an EMBL/GenBank/DDBJ whole genome shotgun (WGS) entry which is preliminary data.</text>
</comment>
<dbReference type="GO" id="GO:0008270">
    <property type="term" value="F:zinc ion binding"/>
    <property type="evidence" value="ECO:0007669"/>
    <property type="project" value="UniProtKB-KW"/>
</dbReference>
<name>A0AAV2Z6E8_9STRA</name>
<evidence type="ECO:0000313" key="7">
    <source>
        <dbReference type="Proteomes" id="UP001146120"/>
    </source>
</evidence>
<reference evidence="6" key="1">
    <citation type="submission" date="2022-11" db="EMBL/GenBank/DDBJ databases">
        <authorList>
            <person name="Morgan W.R."/>
            <person name="Tartar A."/>
        </authorList>
    </citation>
    <scope>NUCLEOTIDE SEQUENCE</scope>
    <source>
        <strain evidence="6">ARSEF 373</strain>
    </source>
</reference>
<evidence type="ECO:0000313" key="6">
    <source>
        <dbReference type="EMBL" id="DBA00918.1"/>
    </source>
</evidence>